<evidence type="ECO:0000256" key="9">
    <source>
        <dbReference type="ARBA" id="ARBA00023209"/>
    </source>
</evidence>
<accession>A0ABT3JWN9</accession>
<keyword evidence="3 11" id="KW-0479">Metal-binding</keyword>
<feature type="binding site" evidence="11">
    <location>
        <position position="39"/>
    </location>
    <ligand>
        <name>ATP</name>
        <dbReference type="ChEBI" id="CHEBI:30616"/>
    </ligand>
</feature>
<keyword evidence="1 11" id="KW-0444">Lipid biosynthesis</keyword>
<comment type="similarity">
    <text evidence="11">Belongs to the diacylglycerol/lipid kinase family. YegS lipid kinase subfamily.</text>
</comment>
<comment type="caution">
    <text evidence="13">The sequence shown here is derived from an EMBL/GenBank/DDBJ whole genome shotgun (WGS) entry which is preliminary data.</text>
</comment>
<dbReference type="NCBIfam" id="TIGR00147">
    <property type="entry name" value="YegS/Rv2252/BmrU family lipid kinase"/>
    <property type="match status" value="1"/>
</dbReference>
<sequence length="310" mass="32340">MVRNRWWLILNGKSAGDDEVREAVAAMRAAGCEVQVRLTWEGGDARRCVDEAIAAAAETVVAGGGDGTLSEVAAALADREEHAAALPGLGLVPLGTANDFATAAGLPASPLAALQSLAGSRPVPIDLLRIEANGQVRWCANLASGGFGTEVTVETAEGLKSMLGGLAYVITGISRLGRIEPVQARFHGPDFAWQGGFIALGIGNGRQAGGGQVLCPEAILDDGLLDLTIVPELSGEVRATLAALVAGGREAALERLAERRQLPWLRIDAAEPLTLNLDGEPLQSAHFRIECVPRRIRMHLPADCVLLSGS</sequence>
<evidence type="ECO:0000256" key="2">
    <source>
        <dbReference type="ARBA" id="ARBA00022679"/>
    </source>
</evidence>
<name>A0ABT3JWN9_9XANT</name>
<evidence type="ECO:0000313" key="14">
    <source>
        <dbReference type="Proteomes" id="UP001209922"/>
    </source>
</evidence>
<feature type="binding site" evidence="11">
    <location>
        <begin position="65"/>
        <end position="71"/>
    </location>
    <ligand>
        <name>ATP</name>
        <dbReference type="ChEBI" id="CHEBI:30616"/>
    </ligand>
</feature>
<dbReference type="Pfam" id="PF00781">
    <property type="entry name" value="DAGK_cat"/>
    <property type="match status" value="1"/>
</dbReference>
<keyword evidence="6 11" id="KW-0067">ATP-binding</keyword>
<dbReference type="Gene3D" id="2.60.200.40">
    <property type="match status" value="1"/>
</dbReference>
<proteinExistence type="inferred from homology"/>
<comment type="caution">
    <text evidence="11">Lacks conserved residue(s) required for the propagation of feature annotation.</text>
</comment>
<dbReference type="Proteomes" id="UP001209922">
    <property type="component" value="Unassembled WGS sequence"/>
</dbReference>
<dbReference type="InterPro" id="IPR050187">
    <property type="entry name" value="Lipid_Phosphate_FormReg"/>
</dbReference>
<dbReference type="RefSeq" id="WP_265127894.1">
    <property type="nucleotide sequence ID" value="NZ_JAPCHY010000008.1"/>
</dbReference>
<evidence type="ECO:0000256" key="7">
    <source>
        <dbReference type="ARBA" id="ARBA00022842"/>
    </source>
</evidence>
<dbReference type="NCBIfam" id="NF009602">
    <property type="entry name" value="PRK13054.1"/>
    <property type="match status" value="1"/>
</dbReference>
<keyword evidence="10 11" id="KW-1208">Phospholipid metabolism</keyword>
<dbReference type="GO" id="GO:0016301">
    <property type="term" value="F:kinase activity"/>
    <property type="evidence" value="ECO:0007669"/>
    <property type="project" value="UniProtKB-KW"/>
</dbReference>
<dbReference type="Gene3D" id="3.40.50.10330">
    <property type="entry name" value="Probable inorganic polyphosphate/atp-NAD kinase, domain 1"/>
    <property type="match status" value="1"/>
</dbReference>
<organism evidence="13 14">
    <name type="scientific">Xanthomonas chitinilytica</name>
    <dbReference type="NCBI Taxonomy" id="2989819"/>
    <lineage>
        <taxon>Bacteria</taxon>
        <taxon>Pseudomonadati</taxon>
        <taxon>Pseudomonadota</taxon>
        <taxon>Gammaproteobacteria</taxon>
        <taxon>Lysobacterales</taxon>
        <taxon>Lysobacteraceae</taxon>
        <taxon>Xanthomonas</taxon>
    </lineage>
</organism>
<dbReference type="InterPro" id="IPR001206">
    <property type="entry name" value="Diacylglycerol_kinase_cat_dom"/>
</dbReference>
<keyword evidence="7 11" id="KW-0460">Magnesium</keyword>
<dbReference type="InterPro" id="IPR022433">
    <property type="entry name" value="Lip_kinase_YegS"/>
</dbReference>
<dbReference type="InterPro" id="IPR016064">
    <property type="entry name" value="NAD/diacylglycerol_kinase_sf"/>
</dbReference>
<keyword evidence="14" id="KW-1185">Reference proteome</keyword>
<dbReference type="Pfam" id="PF19279">
    <property type="entry name" value="YegS_C"/>
    <property type="match status" value="1"/>
</dbReference>
<evidence type="ECO:0000256" key="4">
    <source>
        <dbReference type="ARBA" id="ARBA00022741"/>
    </source>
</evidence>
<feature type="domain" description="DAGKc" evidence="12">
    <location>
        <begin position="1"/>
        <end position="134"/>
    </location>
</feature>
<evidence type="ECO:0000259" key="12">
    <source>
        <dbReference type="PROSITE" id="PS50146"/>
    </source>
</evidence>
<comment type="function">
    <text evidence="11">Probably phosphorylates lipids; the in vivo substrate is unknown.</text>
</comment>
<comment type="subcellular location">
    <subcellularLocation>
        <location evidence="11">Cytoplasm</location>
    </subcellularLocation>
</comment>
<dbReference type="InterPro" id="IPR045540">
    <property type="entry name" value="YegS/DAGK_C"/>
</dbReference>
<feature type="binding site" evidence="11">
    <location>
        <position position="96"/>
    </location>
    <ligand>
        <name>ATP</name>
        <dbReference type="ChEBI" id="CHEBI:30616"/>
    </ligand>
</feature>
<evidence type="ECO:0000313" key="13">
    <source>
        <dbReference type="EMBL" id="MCW4472908.1"/>
    </source>
</evidence>
<comment type="cofactor">
    <cofactor evidence="11">
        <name>Mg(2+)</name>
        <dbReference type="ChEBI" id="CHEBI:18420"/>
    </cofactor>
    <cofactor evidence="11">
        <name>Ca(2+)</name>
        <dbReference type="ChEBI" id="CHEBI:29108"/>
    </cofactor>
    <text evidence="11">Binds 1 Mg(2+) ion per subunit. Ca(2+) may be able to substitute.</text>
</comment>
<feature type="binding site" evidence="11">
    <location>
        <position position="222"/>
    </location>
    <ligand>
        <name>Mg(2+)</name>
        <dbReference type="ChEBI" id="CHEBI:18420"/>
    </ligand>
</feature>
<feature type="binding site" evidence="11">
    <location>
        <position position="224"/>
    </location>
    <ligand>
        <name>Mg(2+)</name>
        <dbReference type="ChEBI" id="CHEBI:18420"/>
    </ligand>
</feature>
<gene>
    <name evidence="13" type="primary">yegS</name>
    <name evidence="13" type="ORF">OK345_10365</name>
</gene>
<dbReference type="InterPro" id="IPR017438">
    <property type="entry name" value="ATP-NAD_kinase_N"/>
</dbReference>
<evidence type="ECO:0000256" key="6">
    <source>
        <dbReference type="ARBA" id="ARBA00022840"/>
    </source>
</evidence>
<protein>
    <recommendedName>
        <fullName evidence="11">Probable lipid kinase YegS-like</fullName>
        <ecNumber evidence="11">2.7.1.-</ecNumber>
    </recommendedName>
</protein>
<evidence type="ECO:0000256" key="10">
    <source>
        <dbReference type="ARBA" id="ARBA00023264"/>
    </source>
</evidence>
<reference evidence="13 14" key="1">
    <citation type="submission" date="2022-10" db="EMBL/GenBank/DDBJ databases">
        <title>Xanthomonas sp. H13-6.</title>
        <authorList>
            <person name="Liu X."/>
            <person name="Deng Z."/>
            <person name="Jiang Y."/>
            <person name="Yu T."/>
            <person name="Ai J."/>
        </authorList>
    </citation>
    <scope>NUCLEOTIDE SEQUENCE [LARGE SCALE GENOMIC DNA]</scope>
    <source>
        <strain evidence="13 14">H13-6</strain>
    </source>
</reference>
<feature type="active site" description="Proton acceptor" evidence="11">
    <location>
        <position position="280"/>
    </location>
</feature>
<dbReference type="InterPro" id="IPR005218">
    <property type="entry name" value="Diacylglycerol/lipid_kinase"/>
</dbReference>
<keyword evidence="2 11" id="KW-0808">Transferase</keyword>
<keyword evidence="11" id="KW-0963">Cytoplasm</keyword>
<keyword evidence="5 11" id="KW-0418">Kinase</keyword>
<dbReference type="SUPFAM" id="SSF111331">
    <property type="entry name" value="NAD kinase/diacylglycerol kinase-like"/>
    <property type="match status" value="1"/>
</dbReference>
<keyword evidence="9 11" id="KW-0594">Phospholipid biosynthesis</keyword>
<evidence type="ECO:0000256" key="8">
    <source>
        <dbReference type="ARBA" id="ARBA00023098"/>
    </source>
</evidence>
<dbReference type="HAMAP" id="MF_01377">
    <property type="entry name" value="YegS"/>
    <property type="match status" value="1"/>
</dbReference>
<evidence type="ECO:0000256" key="11">
    <source>
        <dbReference type="HAMAP-Rule" id="MF_01377"/>
    </source>
</evidence>
<dbReference type="NCBIfam" id="TIGR03702">
    <property type="entry name" value="lip_kinase_YegS"/>
    <property type="match status" value="1"/>
</dbReference>
<keyword evidence="4 11" id="KW-0547">Nucleotide-binding</keyword>
<evidence type="ECO:0000256" key="1">
    <source>
        <dbReference type="ARBA" id="ARBA00022516"/>
    </source>
</evidence>
<evidence type="ECO:0000256" key="3">
    <source>
        <dbReference type="ARBA" id="ARBA00022723"/>
    </source>
</evidence>
<dbReference type="SMART" id="SM00046">
    <property type="entry name" value="DAGKc"/>
    <property type="match status" value="1"/>
</dbReference>
<evidence type="ECO:0000256" key="5">
    <source>
        <dbReference type="ARBA" id="ARBA00022777"/>
    </source>
</evidence>
<dbReference type="PANTHER" id="PTHR12358">
    <property type="entry name" value="SPHINGOSINE KINASE"/>
    <property type="match status" value="1"/>
</dbReference>
<dbReference type="PANTHER" id="PTHR12358:SF106">
    <property type="entry name" value="LIPID KINASE YEGS"/>
    <property type="match status" value="1"/>
</dbReference>
<dbReference type="EC" id="2.7.1.-" evidence="11"/>
<dbReference type="EMBL" id="JAPCHY010000008">
    <property type="protein sequence ID" value="MCW4472908.1"/>
    <property type="molecule type" value="Genomic_DNA"/>
</dbReference>
<keyword evidence="8 11" id="KW-0443">Lipid metabolism</keyword>
<dbReference type="PROSITE" id="PS50146">
    <property type="entry name" value="DAGK"/>
    <property type="match status" value="1"/>
</dbReference>